<sequence>MLANNTETYFSYAVQHSGKIPITLENKSRVGAPPDHEDHWDTVDGAEVDLPPTPFPAPSTTTSNPAAIFPATSPNDPPFRVVFRDSLRLIFEFGSAVASADNITLAVYCPVSDDLEPCRWEIPAPMILHDLASTAPTFFGLANQSNQTTTPKTQKQIKSASIPPHDFNTVRTQSSVIRRVDDATIGENGIILNM</sequence>
<gene>
    <name evidence="1" type="ORF">Syun_004035</name>
</gene>
<reference evidence="1 2" key="1">
    <citation type="submission" date="2024-01" db="EMBL/GenBank/DDBJ databases">
        <title>Genome assemblies of Stephania.</title>
        <authorList>
            <person name="Yang L."/>
        </authorList>
    </citation>
    <scope>NUCLEOTIDE SEQUENCE [LARGE SCALE GENOMIC DNA]</scope>
    <source>
        <strain evidence="1">YNDBR</strain>
        <tissue evidence="1">Leaf</tissue>
    </source>
</reference>
<accession>A0AAP0Q0T3</accession>
<evidence type="ECO:0000313" key="2">
    <source>
        <dbReference type="Proteomes" id="UP001420932"/>
    </source>
</evidence>
<proteinExistence type="predicted"/>
<organism evidence="1 2">
    <name type="scientific">Stephania yunnanensis</name>
    <dbReference type="NCBI Taxonomy" id="152371"/>
    <lineage>
        <taxon>Eukaryota</taxon>
        <taxon>Viridiplantae</taxon>
        <taxon>Streptophyta</taxon>
        <taxon>Embryophyta</taxon>
        <taxon>Tracheophyta</taxon>
        <taxon>Spermatophyta</taxon>
        <taxon>Magnoliopsida</taxon>
        <taxon>Ranunculales</taxon>
        <taxon>Menispermaceae</taxon>
        <taxon>Menispermoideae</taxon>
        <taxon>Cissampelideae</taxon>
        <taxon>Stephania</taxon>
    </lineage>
</organism>
<name>A0AAP0Q0T3_9MAGN</name>
<dbReference type="AlphaFoldDB" id="A0AAP0Q0T3"/>
<comment type="caution">
    <text evidence="1">The sequence shown here is derived from an EMBL/GenBank/DDBJ whole genome shotgun (WGS) entry which is preliminary data.</text>
</comment>
<evidence type="ECO:0000313" key="1">
    <source>
        <dbReference type="EMBL" id="KAK9163133.1"/>
    </source>
</evidence>
<dbReference type="Proteomes" id="UP001420932">
    <property type="component" value="Unassembled WGS sequence"/>
</dbReference>
<protein>
    <submittedName>
        <fullName evidence="1">Uncharacterized protein</fullName>
    </submittedName>
</protein>
<dbReference type="EMBL" id="JBBNAF010000002">
    <property type="protein sequence ID" value="KAK9163133.1"/>
    <property type="molecule type" value="Genomic_DNA"/>
</dbReference>
<keyword evidence="2" id="KW-1185">Reference proteome</keyword>